<dbReference type="EC" id="2.1.1.144" evidence="2"/>
<dbReference type="SUPFAM" id="SSF53335">
    <property type="entry name" value="S-adenosyl-L-methionine-dependent methyltransferases"/>
    <property type="match status" value="1"/>
</dbReference>
<organism>
    <name type="scientific">Ixodes scapularis</name>
    <name type="common">Black-legged tick</name>
    <name type="synonym">Deer tick</name>
    <dbReference type="NCBI Taxonomy" id="6945"/>
    <lineage>
        <taxon>Eukaryota</taxon>
        <taxon>Metazoa</taxon>
        <taxon>Ecdysozoa</taxon>
        <taxon>Arthropoda</taxon>
        <taxon>Chelicerata</taxon>
        <taxon>Arachnida</taxon>
        <taxon>Acari</taxon>
        <taxon>Parasitiformes</taxon>
        <taxon>Ixodida</taxon>
        <taxon>Ixodoidea</taxon>
        <taxon>Ixodidae</taxon>
        <taxon>Ixodinae</taxon>
        <taxon>Ixodes</taxon>
    </lineage>
</organism>
<dbReference type="VEuPathDB" id="VectorBase:ISCP_005488"/>
<keyword evidence="4" id="KW-1185">Reference proteome</keyword>
<evidence type="ECO:0000313" key="2">
    <source>
        <dbReference type="EMBL" id="EEC13483.1"/>
    </source>
</evidence>
<dbReference type="PANTHER" id="PTHR43464:SF23">
    <property type="entry name" value="JUVENILE HORMONE ACID O-METHYLTRANSFERASE"/>
    <property type="match status" value="1"/>
</dbReference>
<dbReference type="InParanoid" id="B7Q3R1"/>
<dbReference type="VEuPathDB" id="VectorBase:ISCW008748"/>
<dbReference type="AlphaFoldDB" id="B7Q3R1"/>
<protein>
    <submittedName>
        <fullName evidence="2 3">Acid methyltransferase, putative</fullName>
        <ecNumber evidence="2">2.1.1.144</ecNumber>
    </submittedName>
</protein>
<dbReference type="EnsemblMetazoa" id="ISCW008748-RA">
    <property type="protein sequence ID" value="ISCW008748-PA"/>
    <property type="gene ID" value="ISCW008748"/>
</dbReference>
<dbReference type="EMBL" id="ABJB010075109">
    <property type="status" value="NOT_ANNOTATED_CDS"/>
    <property type="molecule type" value="Genomic_DNA"/>
</dbReference>
<evidence type="ECO:0000313" key="3">
    <source>
        <dbReference type="EnsemblMetazoa" id="ISCW008748-PA"/>
    </source>
</evidence>
<dbReference type="Gene3D" id="3.40.50.150">
    <property type="entry name" value="Vaccinia Virus protein VP39"/>
    <property type="match status" value="1"/>
</dbReference>
<sequence length="296" mass="33723">MATTSSDANAAEKLPLEPTIAPQLYIKANNYQRSTNIKVLDSPQISFATKPNPSQQFIDLGCGTGDFTLQELLPRCQPCRRIVATDVSRDMVEYAKENFAHAQIAYEVRDVESDISGLVEKYGKFDRVYSFYVLHWVQDLTAALRNVADLMTDEGECLLVFPARLGLYRIWRKLVEMDRWKPYKGVIERFIPPSQDIEDRSGLNSYILNVLETANLKPHTCQVLTQDRTGMNMDQFIQLEVSLNPILPLLPEVSKMKFKTDMADVIRKLWTQEPAGDTQYHTDIFVVHANKISKSA</sequence>
<reference evidence="3" key="2">
    <citation type="submission" date="2020-05" db="UniProtKB">
        <authorList>
            <consortium name="EnsemblMetazoa"/>
        </authorList>
    </citation>
    <scope>IDENTIFICATION</scope>
    <source>
        <strain evidence="3">wikel</strain>
    </source>
</reference>
<gene>
    <name evidence="2" type="ORF">IscW_ISCW008748</name>
</gene>
<dbReference type="EMBL" id="ABJB010547050">
    <property type="status" value="NOT_ANNOTATED_CDS"/>
    <property type="molecule type" value="Genomic_DNA"/>
</dbReference>
<feature type="domain" description="Methyltransferase type 12" evidence="1">
    <location>
        <begin position="58"/>
        <end position="156"/>
    </location>
</feature>
<dbReference type="GO" id="GO:0032259">
    <property type="term" value="P:methylation"/>
    <property type="evidence" value="ECO:0007669"/>
    <property type="project" value="UniProtKB-KW"/>
</dbReference>
<name>B7Q3R1_IXOSC</name>
<dbReference type="Proteomes" id="UP000001555">
    <property type="component" value="Unassembled WGS sequence"/>
</dbReference>
<dbReference type="PaxDb" id="6945-B7Q3R1"/>
<dbReference type="Pfam" id="PF08242">
    <property type="entry name" value="Methyltransf_12"/>
    <property type="match status" value="1"/>
</dbReference>
<evidence type="ECO:0000313" key="4">
    <source>
        <dbReference type="Proteomes" id="UP000001555"/>
    </source>
</evidence>
<keyword evidence="2" id="KW-0808">Transferase</keyword>
<keyword evidence="2" id="KW-0489">Methyltransferase</keyword>
<evidence type="ECO:0000259" key="1">
    <source>
        <dbReference type="Pfam" id="PF08242"/>
    </source>
</evidence>
<dbReference type="STRING" id="6945.B7Q3R1"/>
<dbReference type="GO" id="GO:0008168">
    <property type="term" value="F:methyltransferase activity"/>
    <property type="evidence" value="ECO:0000318"/>
    <property type="project" value="GO_Central"/>
</dbReference>
<dbReference type="HOGENOM" id="CLU_037990_5_1_1"/>
<dbReference type="InterPro" id="IPR029063">
    <property type="entry name" value="SAM-dependent_MTases_sf"/>
</dbReference>
<proteinExistence type="predicted"/>
<dbReference type="PANTHER" id="PTHR43464">
    <property type="entry name" value="METHYLTRANSFERASE"/>
    <property type="match status" value="1"/>
</dbReference>
<dbReference type="FunCoup" id="B7Q3R1">
    <property type="interactions" value="11"/>
</dbReference>
<accession>B7Q3R1</accession>
<dbReference type="CDD" id="cd02440">
    <property type="entry name" value="AdoMet_MTases"/>
    <property type="match status" value="1"/>
</dbReference>
<dbReference type="GO" id="GO:0030798">
    <property type="term" value="F:trans-aconitate 2-methyltransferase activity"/>
    <property type="evidence" value="ECO:0007669"/>
    <property type="project" value="UniProtKB-EC"/>
</dbReference>
<dbReference type="EMBL" id="DS851612">
    <property type="protein sequence ID" value="EEC13483.1"/>
    <property type="molecule type" value="Genomic_DNA"/>
</dbReference>
<dbReference type="VEuPathDB" id="VectorBase:ISCI008748"/>
<reference evidence="2 4" key="1">
    <citation type="submission" date="2008-03" db="EMBL/GenBank/DDBJ databases">
        <title>Annotation of Ixodes scapularis.</title>
        <authorList>
            <consortium name="Ixodes scapularis Genome Project Consortium"/>
            <person name="Caler E."/>
            <person name="Hannick L.I."/>
            <person name="Bidwell S."/>
            <person name="Joardar V."/>
            <person name="Thiagarajan M."/>
            <person name="Amedeo P."/>
            <person name="Galinsky K.J."/>
            <person name="Schobel S."/>
            <person name="Inman J."/>
            <person name="Hostetler J."/>
            <person name="Miller J."/>
            <person name="Hammond M."/>
            <person name="Megy K."/>
            <person name="Lawson D."/>
            <person name="Kodira C."/>
            <person name="Sutton G."/>
            <person name="Meyer J."/>
            <person name="Hill C.A."/>
            <person name="Birren B."/>
            <person name="Nene V."/>
            <person name="Collins F."/>
            <person name="Alarcon-Chaidez F."/>
            <person name="Wikel S."/>
            <person name="Strausberg R."/>
        </authorList>
    </citation>
    <scope>NUCLEOTIDE SEQUENCE [LARGE SCALE GENOMIC DNA]</scope>
    <source>
        <strain evidence="4">Wikel</strain>
        <strain evidence="2">Wikel colony</strain>
    </source>
</reference>
<dbReference type="InterPro" id="IPR013217">
    <property type="entry name" value="Methyltransf_12"/>
</dbReference>
<dbReference type="OrthoDB" id="8300214at2759"/>